<proteinExistence type="predicted"/>
<evidence type="ECO:0000256" key="1">
    <source>
        <dbReference type="SAM" id="MobiDB-lite"/>
    </source>
</evidence>
<evidence type="ECO:0000313" key="2">
    <source>
        <dbReference type="EMBL" id="CAG8767563.1"/>
    </source>
</evidence>
<feature type="region of interest" description="Disordered" evidence="1">
    <location>
        <begin position="79"/>
        <end position="125"/>
    </location>
</feature>
<organism evidence="2 3">
    <name type="scientific">Racocetra fulgida</name>
    <dbReference type="NCBI Taxonomy" id="60492"/>
    <lineage>
        <taxon>Eukaryota</taxon>
        <taxon>Fungi</taxon>
        <taxon>Fungi incertae sedis</taxon>
        <taxon>Mucoromycota</taxon>
        <taxon>Glomeromycotina</taxon>
        <taxon>Glomeromycetes</taxon>
        <taxon>Diversisporales</taxon>
        <taxon>Gigasporaceae</taxon>
        <taxon>Racocetra</taxon>
    </lineage>
</organism>
<feature type="non-terminal residue" evidence="2">
    <location>
        <position position="1"/>
    </location>
</feature>
<evidence type="ECO:0000313" key="3">
    <source>
        <dbReference type="Proteomes" id="UP000789396"/>
    </source>
</evidence>
<accession>A0A9N9J6N7</accession>
<sequence>LFDEPEPWKPYDPSNDPYEDFKKDYAVAVFNLRTSIMALKQDLMVQNSLIFQNAISDIANSTNNVEEITIKFILDSKKPYPLDYTKPTSIPQNPQQTYPSPTTSPYEHPKHHRQHADPNRAPTPT</sequence>
<keyword evidence="3" id="KW-1185">Reference proteome</keyword>
<gene>
    <name evidence="2" type="ORF">RFULGI_LOCUS14812</name>
</gene>
<comment type="caution">
    <text evidence="2">The sequence shown here is derived from an EMBL/GenBank/DDBJ whole genome shotgun (WGS) entry which is preliminary data.</text>
</comment>
<dbReference type="AlphaFoldDB" id="A0A9N9J6N7"/>
<feature type="compositionally biased region" description="Low complexity" evidence="1">
    <location>
        <begin position="91"/>
        <end position="106"/>
    </location>
</feature>
<name>A0A9N9J6N7_9GLOM</name>
<dbReference type="OrthoDB" id="2350965at2759"/>
<protein>
    <submittedName>
        <fullName evidence="2">2136_t:CDS:1</fullName>
    </submittedName>
</protein>
<dbReference type="EMBL" id="CAJVPZ010044451">
    <property type="protein sequence ID" value="CAG8767563.1"/>
    <property type="molecule type" value="Genomic_DNA"/>
</dbReference>
<dbReference type="Proteomes" id="UP000789396">
    <property type="component" value="Unassembled WGS sequence"/>
</dbReference>
<feature type="non-terminal residue" evidence="2">
    <location>
        <position position="125"/>
    </location>
</feature>
<reference evidence="2" key="1">
    <citation type="submission" date="2021-06" db="EMBL/GenBank/DDBJ databases">
        <authorList>
            <person name="Kallberg Y."/>
            <person name="Tangrot J."/>
            <person name="Rosling A."/>
        </authorList>
    </citation>
    <scope>NUCLEOTIDE SEQUENCE</scope>
    <source>
        <strain evidence="2">IN212</strain>
    </source>
</reference>